<accession>A0ABU6KA40</accession>
<dbReference type="EMBL" id="JAYXHS010000005">
    <property type="protein sequence ID" value="MEC5388301.1"/>
    <property type="molecule type" value="Genomic_DNA"/>
</dbReference>
<dbReference type="NCBIfam" id="NF033429">
    <property type="entry name" value="ImuA_translesion"/>
    <property type="match status" value="1"/>
</dbReference>
<organism evidence="1 2">
    <name type="scientific">Uliginosibacterium silvisoli</name>
    <dbReference type="NCBI Taxonomy" id="3114758"/>
    <lineage>
        <taxon>Bacteria</taxon>
        <taxon>Pseudomonadati</taxon>
        <taxon>Pseudomonadota</taxon>
        <taxon>Betaproteobacteria</taxon>
        <taxon>Rhodocyclales</taxon>
        <taxon>Zoogloeaceae</taxon>
        <taxon>Uliginosibacterium</taxon>
    </lineage>
</organism>
<reference evidence="1 2" key="1">
    <citation type="submission" date="2024-01" db="EMBL/GenBank/DDBJ databases">
        <title>Uliginosibacterium soil sp. nov.</title>
        <authorList>
            <person name="Lv Y."/>
        </authorList>
    </citation>
    <scope>NUCLEOTIDE SEQUENCE [LARGE SCALE GENOMIC DNA]</scope>
    <source>
        <strain evidence="1 2">H3</strain>
    </source>
</reference>
<protein>
    <submittedName>
        <fullName evidence="1">Translesion DNA synthesis-associated protein ImuA</fullName>
    </submittedName>
</protein>
<evidence type="ECO:0000313" key="2">
    <source>
        <dbReference type="Proteomes" id="UP001331561"/>
    </source>
</evidence>
<dbReference type="InterPro" id="IPR017166">
    <property type="entry name" value="UCP037290"/>
</dbReference>
<proteinExistence type="predicted"/>
<keyword evidence="2" id="KW-1185">Reference proteome</keyword>
<dbReference type="Gene3D" id="3.40.50.300">
    <property type="entry name" value="P-loop containing nucleotide triphosphate hydrolases"/>
    <property type="match status" value="1"/>
</dbReference>
<name>A0ABU6KA40_9RHOO</name>
<dbReference type="SUPFAM" id="SSF52540">
    <property type="entry name" value="P-loop containing nucleoside triphosphate hydrolases"/>
    <property type="match status" value="1"/>
</dbReference>
<dbReference type="InterPro" id="IPR027417">
    <property type="entry name" value="P-loop_NTPase"/>
</dbReference>
<dbReference type="PIRSF" id="PIRSF037290">
    <property type="entry name" value="UCP037290"/>
    <property type="match status" value="1"/>
</dbReference>
<dbReference type="Proteomes" id="UP001331561">
    <property type="component" value="Unassembled WGS sequence"/>
</dbReference>
<gene>
    <name evidence="1" type="primary">imuA</name>
    <name evidence="1" type="ORF">VVD49_21390</name>
</gene>
<comment type="caution">
    <text evidence="1">The sequence shown here is derived from an EMBL/GenBank/DDBJ whole genome shotgun (WGS) entry which is preliminary data.</text>
</comment>
<evidence type="ECO:0000313" key="1">
    <source>
        <dbReference type="EMBL" id="MEC5388301.1"/>
    </source>
</evidence>
<sequence length="233" mass="24968">MPSALDDVLLRLDIWRGDRLATLAAEAVASGFAQMDAELPGGGWPRGALVELLPETRGLGEVAVLLPALRQCVAEDLPVALVAPPGLAHAPAWAASFPLAQLLVVEAAQDDIAWSVELLLASGGVGAVLAWLPAKISNKSLRRLQLAAEGKRSLAFMFRPPSCAQASSPAPLRLSLRGSRQGLQVDIFKRRGPPCEKTLLLQVERPLPWARVRSEPPRVTQAQRKPQLAVVMK</sequence>
<dbReference type="InterPro" id="IPR047610">
    <property type="entry name" value="ImuA_translesion"/>
</dbReference>